<dbReference type="RefSeq" id="WP_109792075.1">
    <property type="nucleotide sequence ID" value="NZ_PHIG01000033.1"/>
</dbReference>
<evidence type="ECO:0000259" key="8">
    <source>
        <dbReference type="PROSITE" id="PS50109"/>
    </source>
</evidence>
<feature type="transmembrane region" description="Helical" evidence="7">
    <location>
        <begin position="157"/>
        <end position="178"/>
    </location>
</feature>
<dbReference type="InterPro" id="IPR003661">
    <property type="entry name" value="HisK_dim/P_dom"/>
</dbReference>
<dbReference type="CDD" id="cd00082">
    <property type="entry name" value="HisKA"/>
    <property type="match status" value="1"/>
</dbReference>
<dbReference type="InterPro" id="IPR050351">
    <property type="entry name" value="BphY/WalK/GraS-like"/>
</dbReference>
<name>A0A2M9G101_9PROT</name>
<dbReference type="PROSITE" id="PS50109">
    <property type="entry name" value="HIS_KIN"/>
    <property type="match status" value="1"/>
</dbReference>
<dbReference type="Gene3D" id="1.10.287.130">
    <property type="match status" value="1"/>
</dbReference>
<dbReference type="InterPro" id="IPR036890">
    <property type="entry name" value="HATPase_C_sf"/>
</dbReference>
<evidence type="ECO:0000256" key="4">
    <source>
        <dbReference type="ARBA" id="ARBA00022679"/>
    </source>
</evidence>
<dbReference type="OrthoDB" id="9760752at2"/>
<comment type="catalytic activity">
    <reaction evidence="1">
        <text>ATP + protein L-histidine = ADP + protein N-phospho-L-histidine.</text>
        <dbReference type="EC" id="2.7.13.3"/>
    </reaction>
</comment>
<dbReference type="PANTHER" id="PTHR42878">
    <property type="entry name" value="TWO-COMPONENT HISTIDINE KINASE"/>
    <property type="match status" value="1"/>
</dbReference>
<dbReference type="EC" id="2.7.13.3" evidence="2"/>
<feature type="transmembrane region" description="Helical" evidence="7">
    <location>
        <begin position="121"/>
        <end position="145"/>
    </location>
</feature>
<dbReference type="Gene3D" id="3.30.565.10">
    <property type="entry name" value="Histidine kinase-like ATPase, C-terminal domain"/>
    <property type="match status" value="1"/>
</dbReference>
<reference evidence="9 10" key="1">
    <citation type="submission" date="2017-11" db="EMBL/GenBank/DDBJ databases">
        <title>Draft genome sequence of Rhizobiales bacterium SY3-13.</title>
        <authorList>
            <person name="Sun C."/>
        </authorList>
    </citation>
    <scope>NUCLEOTIDE SEQUENCE [LARGE SCALE GENOMIC DNA]</scope>
    <source>
        <strain evidence="9 10">SY3-13</strain>
    </source>
</reference>
<keyword evidence="4" id="KW-0808">Transferase</keyword>
<evidence type="ECO:0000256" key="6">
    <source>
        <dbReference type="SAM" id="MobiDB-lite"/>
    </source>
</evidence>
<evidence type="ECO:0000256" key="5">
    <source>
        <dbReference type="ARBA" id="ARBA00022777"/>
    </source>
</evidence>
<dbReference type="GO" id="GO:0030295">
    <property type="term" value="F:protein kinase activator activity"/>
    <property type="evidence" value="ECO:0007669"/>
    <property type="project" value="TreeGrafter"/>
</dbReference>
<dbReference type="InterPro" id="IPR004358">
    <property type="entry name" value="Sig_transdc_His_kin-like_C"/>
</dbReference>
<accession>A0A2M9G101</accession>
<feature type="transmembrane region" description="Helical" evidence="7">
    <location>
        <begin position="64"/>
        <end position="84"/>
    </location>
</feature>
<dbReference type="Pfam" id="PF00512">
    <property type="entry name" value="HisKA"/>
    <property type="match status" value="1"/>
</dbReference>
<dbReference type="SMART" id="SM00387">
    <property type="entry name" value="HATPase_c"/>
    <property type="match status" value="1"/>
</dbReference>
<dbReference type="GO" id="GO:0007234">
    <property type="term" value="P:osmosensory signaling via phosphorelay pathway"/>
    <property type="evidence" value="ECO:0007669"/>
    <property type="project" value="TreeGrafter"/>
</dbReference>
<feature type="domain" description="Histidine kinase" evidence="8">
    <location>
        <begin position="236"/>
        <end position="453"/>
    </location>
</feature>
<evidence type="ECO:0000313" key="9">
    <source>
        <dbReference type="EMBL" id="PJK29383.1"/>
    </source>
</evidence>
<feature type="transmembrane region" description="Helical" evidence="7">
    <location>
        <begin position="37"/>
        <end position="58"/>
    </location>
</feature>
<dbReference type="Proteomes" id="UP000229498">
    <property type="component" value="Unassembled WGS sequence"/>
</dbReference>
<evidence type="ECO:0000256" key="1">
    <source>
        <dbReference type="ARBA" id="ARBA00000085"/>
    </source>
</evidence>
<dbReference type="PANTHER" id="PTHR42878:SF14">
    <property type="entry name" value="OSMOLARITY TWO-COMPONENT SYSTEM PROTEIN SSK1"/>
    <property type="match status" value="1"/>
</dbReference>
<dbReference type="SUPFAM" id="SSF55874">
    <property type="entry name" value="ATPase domain of HSP90 chaperone/DNA topoisomerase II/histidine kinase"/>
    <property type="match status" value="1"/>
</dbReference>
<dbReference type="CDD" id="cd00075">
    <property type="entry name" value="HATPase"/>
    <property type="match status" value="1"/>
</dbReference>
<keyword evidence="7" id="KW-0812">Transmembrane</keyword>
<feature type="compositionally biased region" description="Gly residues" evidence="6">
    <location>
        <begin position="468"/>
        <end position="479"/>
    </location>
</feature>
<feature type="region of interest" description="Disordered" evidence="6">
    <location>
        <begin position="452"/>
        <end position="479"/>
    </location>
</feature>
<sequence>MIELDIGTIQVVAFATNLATAYFLWMQRRPPVRSAAVAARLWSLGFASVALGSLLVALREVIPGFISVVVSDMLIVGGFATAILGTRAFLSRPVTIRPLLAVVAAVGLGAGWFYLGDPDARMRLAVTMSAGAALCFWLVVSLRPWKSRRQIGNGSRIPAAGISGVFGIVLAVVTVEVVSGHQFDEILNLSGPVATTVAGLEVVSLFYALWALSLLTGRMSVTLRAEVRRRDRLISLLAHDLKTPFNSLVGGTEAMRHLARMGRTESALEMADDIHVAARQAHDLVDSLLAWTQSQPRDLEREPVDLNAAVAAGHAPLASAFEAKGVNFEPPGGGGDIVVLAHPLGVETIVRNLLANALKFTRPGGTVGVEIGRSGGQARLVIRDDGVGMAGTTLEKVNAPEIRYSSSGTSGEKGTGLGLTFCRDLIASYRGTMTIESAPGAGTSVTVTLPLADQPAPAGQKPASAGGVAAGAGGQSRRF</sequence>
<dbReference type="InterPro" id="IPR005467">
    <property type="entry name" value="His_kinase_dom"/>
</dbReference>
<dbReference type="PRINTS" id="PR00344">
    <property type="entry name" value="BCTRLSENSOR"/>
</dbReference>
<dbReference type="SMART" id="SM00388">
    <property type="entry name" value="HisKA"/>
    <property type="match status" value="1"/>
</dbReference>
<keyword evidence="5" id="KW-0418">Kinase</keyword>
<evidence type="ECO:0000256" key="2">
    <source>
        <dbReference type="ARBA" id="ARBA00012438"/>
    </source>
</evidence>
<dbReference type="GO" id="GO:0000155">
    <property type="term" value="F:phosphorelay sensor kinase activity"/>
    <property type="evidence" value="ECO:0007669"/>
    <property type="project" value="InterPro"/>
</dbReference>
<feature type="transmembrane region" description="Helical" evidence="7">
    <location>
        <begin position="96"/>
        <end position="115"/>
    </location>
</feature>
<organism evidence="9 10">
    <name type="scientific">Minwuia thermotolerans</name>
    <dbReference type="NCBI Taxonomy" id="2056226"/>
    <lineage>
        <taxon>Bacteria</taxon>
        <taxon>Pseudomonadati</taxon>
        <taxon>Pseudomonadota</taxon>
        <taxon>Alphaproteobacteria</taxon>
        <taxon>Minwuiales</taxon>
        <taxon>Minwuiaceae</taxon>
        <taxon>Minwuia</taxon>
    </lineage>
</organism>
<keyword evidence="7" id="KW-1133">Transmembrane helix</keyword>
<proteinExistence type="predicted"/>
<dbReference type="SUPFAM" id="SSF47384">
    <property type="entry name" value="Homodimeric domain of signal transducing histidine kinase"/>
    <property type="match status" value="1"/>
</dbReference>
<dbReference type="InterPro" id="IPR036097">
    <property type="entry name" value="HisK_dim/P_sf"/>
</dbReference>
<evidence type="ECO:0000256" key="7">
    <source>
        <dbReference type="SAM" id="Phobius"/>
    </source>
</evidence>
<dbReference type="GO" id="GO:0000156">
    <property type="term" value="F:phosphorelay response regulator activity"/>
    <property type="evidence" value="ECO:0007669"/>
    <property type="project" value="TreeGrafter"/>
</dbReference>
<dbReference type="InterPro" id="IPR003594">
    <property type="entry name" value="HATPase_dom"/>
</dbReference>
<keyword evidence="10" id="KW-1185">Reference proteome</keyword>
<feature type="transmembrane region" description="Helical" evidence="7">
    <location>
        <begin position="6"/>
        <end position="25"/>
    </location>
</feature>
<dbReference type="AlphaFoldDB" id="A0A2M9G101"/>
<keyword evidence="7" id="KW-0472">Membrane</keyword>
<dbReference type="EMBL" id="PHIG01000033">
    <property type="protein sequence ID" value="PJK29383.1"/>
    <property type="molecule type" value="Genomic_DNA"/>
</dbReference>
<evidence type="ECO:0000313" key="10">
    <source>
        <dbReference type="Proteomes" id="UP000229498"/>
    </source>
</evidence>
<dbReference type="Pfam" id="PF02518">
    <property type="entry name" value="HATPase_c"/>
    <property type="match status" value="1"/>
</dbReference>
<evidence type="ECO:0000256" key="3">
    <source>
        <dbReference type="ARBA" id="ARBA00022553"/>
    </source>
</evidence>
<keyword evidence="3" id="KW-0597">Phosphoprotein</keyword>
<comment type="caution">
    <text evidence="9">The sequence shown here is derived from an EMBL/GenBank/DDBJ whole genome shotgun (WGS) entry which is preliminary data.</text>
</comment>
<gene>
    <name evidence="9" type="ORF">CVT23_12345</name>
</gene>
<protein>
    <recommendedName>
        <fullName evidence="2">histidine kinase</fullName>
        <ecNumber evidence="2">2.7.13.3</ecNumber>
    </recommendedName>
</protein>